<gene>
    <name evidence="3" type="ordered locus">Fnod_0765</name>
</gene>
<dbReference type="InterPro" id="IPR002347">
    <property type="entry name" value="SDR_fam"/>
</dbReference>
<keyword evidence="4" id="KW-1185">Reference proteome</keyword>
<proteinExistence type="inferred from homology"/>
<name>A7HL35_FERNB</name>
<dbReference type="eggNOG" id="COG1028">
    <property type="taxonomic scope" value="Bacteria"/>
</dbReference>
<dbReference type="STRING" id="381764.Fnod_0765"/>
<dbReference type="GO" id="GO:0016491">
    <property type="term" value="F:oxidoreductase activity"/>
    <property type="evidence" value="ECO:0007669"/>
    <property type="project" value="UniProtKB-KW"/>
</dbReference>
<dbReference type="PRINTS" id="PR00080">
    <property type="entry name" value="SDRFAMILY"/>
</dbReference>
<dbReference type="AlphaFoldDB" id="A7HL35"/>
<dbReference type="KEGG" id="fno:Fnod_0765"/>
<dbReference type="Pfam" id="PF13561">
    <property type="entry name" value="adh_short_C2"/>
    <property type="match status" value="1"/>
</dbReference>
<evidence type="ECO:0000256" key="1">
    <source>
        <dbReference type="ARBA" id="ARBA00006484"/>
    </source>
</evidence>
<dbReference type="EMBL" id="CP000771">
    <property type="protein sequence ID" value="ABS60618.1"/>
    <property type="molecule type" value="Genomic_DNA"/>
</dbReference>
<dbReference type="PROSITE" id="PS00061">
    <property type="entry name" value="ADH_SHORT"/>
    <property type="match status" value="1"/>
</dbReference>
<dbReference type="InterPro" id="IPR036291">
    <property type="entry name" value="NAD(P)-bd_dom_sf"/>
</dbReference>
<organism evidence="3 4">
    <name type="scientific">Fervidobacterium nodosum (strain ATCC 35602 / DSM 5306 / Rt17-B1)</name>
    <dbReference type="NCBI Taxonomy" id="381764"/>
    <lineage>
        <taxon>Bacteria</taxon>
        <taxon>Thermotogati</taxon>
        <taxon>Thermotogota</taxon>
        <taxon>Thermotogae</taxon>
        <taxon>Thermotogales</taxon>
        <taxon>Fervidobacteriaceae</taxon>
        <taxon>Fervidobacterium</taxon>
    </lineage>
</organism>
<reference evidence="3 4" key="2">
    <citation type="journal article" date="2009" name="Proc. Natl. Acad. Sci. U.S.A.">
        <title>On the chimeric nature, thermophilic origin, and phylogenetic placement of the Thermotogales.</title>
        <authorList>
            <person name="Zhaxybayeva O."/>
            <person name="Swithers K.S."/>
            <person name="Lapierre P."/>
            <person name="Fournier G.P."/>
            <person name="Bickhart D.M."/>
            <person name="DeBoy R.T."/>
            <person name="Nelson K.E."/>
            <person name="Nesbo C.L."/>
            <person name="Doolittle W.F."/>
            <person name="Gogarten J.P."/>
            <person name="Noll K.M."/>
        </authorList>
    </citation>
    <scope>NUCLEOTIDE SEQUENCE [LARGE SCALE GENOMIC DNA]</scope>
    <source>
        <strain evidence="4">ATCC 35602 / DSM 5306 / Rt17-B1</strain>
    </source>
</reference>
<dbReference type="Proteomes" id="UP000002415">
    <property type="component" value="Chromosome"/>
</dbReference>
<sequence>MENMIKNEKLSKRVAVVSGGAKNIGKGIAFEFLKNGWNVGIIDFDKKALEEFPVGEFAQNILLYQGDVSDEYSVAEFYVKIKENFGRLDAIINNAAIGGFKDFLSLSVNEWKRVIDVNLTGYFLMARFGVPLMLENPGKGSIVNISSTRALMSEPGNEAYSASKAGILGLTHALANSLGPKVRVNAICPGWILHEGEEISQKEHEQHLTGRAGTIKDIAHLVMFLTDDEKSGFITGQTFIVDGGMTKKMIYI</sequence>
<dbReference type="PANTHER" id="PTHR24321:SF8">
    <property type="entry name" value="ESTRADIOL 17-BETA-DEHYDROGENASE 8-RELATED"/>
    <property type="match status" value="1"/>
</dbReference>
<evidence type="ECO:0000256" key="2">
    <source>
        <dbReference type="ARBA" id="ARBA00023002"/>
    </source>
</evidence>
<evidence type="ECO:0000313" key="3">
    <source>
        <dbReference type="EMBL" id="ABS60618.1"/>
    </source>
</evidence>
<keyword evidence="2" id="KW-0560">Oxidoreductase</keyword>
<dbReference type="PRINTS" id="PR00081">
    <property type="entry name" value="GDHRDH"/>
</dbReference>
<dbReference type="RefSeq" id="WP_011993935.1">
    <property type="nucleotide sequence ID" value="NC_009718.1"/>
</dbReference>
<dbReference type="InterPro" id="IPR020904">
    <property type="entry name" value="Sc_DH/Rdtase_CS"/>
</dbReference>
<dbReference type="FunFam" id="3.40.50.720:FF:000084">
    <property type="entry name" value="Short-chain dehydrogenase reductase"/>
    <property type="match status" value="1"/>
</dbReference>
<accession>A7HL35</accession>
<dbReference type="HOGENOM" id="CLU_010194_1_0_0"/>
<dbReference type="PANTHER" id="PTHR24321">
    <property type="entry name" value="DEHYDROGENASES, SHORT CHAIN"/>
    <property type="match status" value="1"/>
</dbReference>
<reference evidence="3 4" key="1">
    <citation type="submission" date="2007-07" db="EMBL/GenBank/DDBJ databases">
        <title>Complete sequence of Fervidobacterium nodosum Rt17-B1.</title>
        <authorList>
            <consortium name="US DOE Joint Genome Institute"/>
            <person name="Copeland A."/>
            <person name="Lucas S."/>
            <person name="Lapidus A."/>
            <person name="Barry K."/>
            <person name="Glavina del Rio T."/>
            <person name="Dalin E."/>
            <person name="Tice H."/>
            <person name="Pitluck S."/>
            <person name="Saunders E."/>
            <person name="Brettin T."/>
            <person name="Bruce D."/>
            <person name="Detter J.C."/>
            <person name="Han C."/>
            <person name="Schmutz J."/>
            <person name="Larimer F."/>
            <person name="Land M."/>
            <person name="Hauser L."/>
            <person name="Kyrpides N."/>
            <person name="Mikhailova N."/>
            <person name="Nelson K."/>
            <person name="Gogarten J.P."/>
            <person name="Noll K."/>
            <person name="Richardson P."/>
        </authorList>
    </citation>
    <scope>NUCLEOTIDE SEQUENCE [LARGE SCALE GENOMIC DNA]</scope>
    <source>
        <strain evidence="4">ATCC 35602 / DSM 5306 / Rt17-B1</strain>
    </source>
</reference>
<dbReference type="SUPFAM" id="SSF51735">
    <property type="entry name" value="NAD(P)-binding Rossmann-fold domains"/>
    <property type="match status" value="1"/>
</dbReference>
<dbReference type="Gene3D" id="3.40.50.720">
    <property type="entry name" value="NAD(P)-binding Rossmann-like Domain"/>
    <property type="match status" value="1"/>
</dbReference>
<evidence type="ECO:0000313" key="4">
    <source>
        <dbReference type="Proteomes" id="UP000002415"/>
    </source>
</evidence>
<protein>
    <submittedName>
        <fullName evidence="3">Short-chain dehydrogenase/reductase SDR</fullName>
    </submittedName>
</protein>
<comment type="similarity">
    <text evidence="1">Belongs to the short-chain dehydrogenases/reductases (SDR) family.</text>
</comment>